<sequence>MSRLGGWFRSGGNSKNGSDTSLSPIDSIAKEKENLVEAMNWVELIMNDDIDGAWEKLQLGDSAFHEMGSSVAFFMRSVLGFEKQVMTEATARLNECENRAWADLKRAQKHGAAYNSSQLYPPGTEYELIIAETQLMGAVVGVLHESLVEAMRSFYKLRKAFLTLDAIVASEAKIFGKTATPGSSRMSLEGSSSTSTSTGDTSSTESSASTLSSSDLEASADSSRSPSGQQTPSDQADTDSTAQQLEKLNLGKLEDTSKLSLRSKDSDVSSDVELDNPVDKFIHSGANMCFGVLLLILSLIPPAFSRILSIVGFHGDRSRAVKMLWKSAAHSNINGAVAGMMLLAYYNGLLGAADILPAQQDYDADAEAVGPPIEKCEKLLAEMRARYPDSRLWRVDEARMLANERKLTEALDLLKTGKESKMKQVAALNNFELSLNCMFSYDWELMRSSFLKCLEVNDWSPSMYYYMAGCASLELYRNAVHSSDKDEARRQKNKTEEYYRKAPTVIGKKRLMARQLPLETFLQRKIQKWEDRAKALGIDLADAIGSSPALEMCYVWNGQKRMGTEQLEKGLDYLNWDRCTANKEDVAKIQAEKDEMAVWAVSRASLLRGAEKLDEARALLNEKVVDLDRSVFKGASKDDYVLPAAIYELGAIAWAECCNPPEGEEKEVLEYRQKKMQECEEQINKVKVWEAYTLDARIGMRATSGLETLAWFKKKYGW</sequence>
<dbReference type="EMBL" id="KZ679683">
    <property type="protein sequence ID" value="PTB52933.1"/>
    <property type="molecule type" value="Genomic_DNA"/>
</dbReference>
<protein>
    <recommendedName>
        <fullName evidence="2">Inclusion body clearance protein IML2</fullName>
    </recommendedName>
    <alternativeName>
        <fullName evidence="3">Inclusion body clearance protein iml2</fullName>
    </alternativeName>
</protein>
<dbReference type="PANTHER" id="PTHR31859:SF1">
    <property type="entry name" value="TETRATRICOPEPTIDE REPEAT PROTEIN 39C"/>
    <property type="match status" value="1"/>
</dbReference>
<accession>A0A2T4A7G6</accession>
<dbReference type="AlphaFoldDB" id="A0A2T4A7G6"/>
<comment type="function">
    <text evidence="4">Inclusion body (IB) resident protein that interacts strongly with lipid droplet (LD) proteins. Involved in LD-mediated IB clearing after protein folding stress, probably by enabling access to the IBs of an LD-stored soluble sterol derivative that acts as a chaperone in inclusion clearing.</text>
</comment>
<dbReference type="GO" id="GO:0005829">
    <property type="term" value="C:cytosol"/>
    <property type="evidence" value="ECO:0007669"/>
    <property type="project" value="TreeGrafter"/>
</dbReference>
<evidence type="ECO:0000256" key="3">
    <source>
        <dbReference type="ARBA" id="ARBA00019539"/>
    </source>
</evidence>
<organism evidence="6 7">
    <name type="scientific">Trichoderma harzianum CBS 226.95</name>
    <dbReference type="NCBI Taxonomy" id="983964"/>
    <lineage>
        <taxon>Eukaryota</taxon>
        <taxon>Fungi</taxon>
        <taxon>Dikarya</taxon>
        <taxon>Ascomycota</taxon>
        <taxon>Pezizomycotina</taxon>
        <taxon>Sordariomycetes</taxon>
        <taxon>Hypocreomycetidae</taxon>
        <taxon>Hypocreales</taxon>
        <taxon>Hypocreaceae</taxon>
        <taxon>Trichoderma</taxon>
    </lineage>
</organism>
<feature type="region of interest" description="Disordered" evidence="5">
    <location>
        <begin position="1"/>
        <end position="24"/>
    </location>
</feature>
<evidence type="ECO:0000256" key="1">
    <source>
        <dbReference type="ARBA" id="ARBA00011408"/>
    </source>
</evidence>
<evidence type="ECO:0000313" key="7">
    <source>
        <dbReference type="Proteomes" id="UP000241690"/>
    </source>
</evidence>
<proteinExistence type="predicted"/>
<evidence type="ECO:0000256" key="2">
    <source>
        <dbReference type="ARBA" id="ARBA00018424"/>
    </source>
</evidence>
<evidence type="ECO:0000313" key="6">
    <source>
        <dbReference type="EMBL" id="PTB52933.1"/>
    </source>
</evidence>
<comment type="subunit">
    <text evidence="1">Interacts with lipid droplet proteins.</text>
</comment>
<dbReference type="InterPro" id="IPR019412">
    <property type="entry name" value="IML2/TPR_39"/>
</dbReference>
<feature type="compositionally biased region" description="Polar residues" evidence="5">
    <location>
        <begin position="226"/>
        <end position="240"/>
    </location>
</feature>
<feature type="region of interest" description="Disordered" evidence="5">
    <location>
        <begin position="179"/>
        <end position="240"/>
    </location>
</feature>
<reference evidence="6 7" key="1">
    <citation type="submission" date="2016-07" db="EMBL/GenBank/DDBJ databases">
        <title>Multiple horizontal gene transfer events from other fungi enriched the ability of initially mycotrophic Trichoderma (Ascomycota) to feed on dead plant biomass.</title>
        <authorList>
            <consortium name="DOE Joint Genome Institute"/>
            <person name="Aerts A."/>
            <person name="Atanasova L."/>
            <person name="Chenthamara K."/>
            <person name="Zhang J."/>
            <person name="Grujic M."/>
            <person name="Henrissat B."/>
            <person name="Kuo A."/>
            <person name="Salamov A."/>
            <person name="Lipzen A."/>
            <person name="Labutti K."/>
            <person name="Barry K."/>
            <person name="Miao Y."/>
            <person name="Rahimi M.J."/>
            <person name="Shen Q."/>
            <person name="Grigoriev I.V."/>
            <person name="Kubicek C.P."/>
            <person name="Druzhinina I.S."/>
        </authorList>
    </citation>
    <scope>NUCLEOTIDE SEQUENCE [LARGE SCALE GENOMIC DNA]</scope>
    <source>
        <strain evidence="6 7">CBS 226.95</strain>
    </source>
</reference>
<dbReference type="PANTHER" id="PTHR31859">
    <property type="entry name" value="TETRATRICOPEPTIDE REPEAT PROTEIN 39 FAMILY MEMBER"/>
    <property type="match status" value="1"/>
</dbReference>
<feature type="compositionally biased region" description="Low complexity" evidence="5">
    <location>
        <begin position="182"/>
        <end position="225"/>
    </location>
</feature>
<dbReference type="GO" id="GO:0005741">
    <property type="term" value="C:mitochondrial outer membrane"/>
    <property type="evidence" value="ECO:0007669"/>
    <property type="project" value="TreeGrafter"/>
</dbReference>
<evidence type="ECO:0000256" key="4">
    <source>
        <dbReference type="ARBA" id="ARBA00043897"/>
    </source>
</evidence>
<dbReference type="GeneID" id="36632692"/>
<dbReference type="GO" id="GO:0005634">
    <property type="term" value="C:nucleus"/>
    <property type="evidence" value="ECO:0007669"/>
    <property type="project" value="TreeGrafter"/>
</dbReference>
<evidence type="ECO:0000256" key="5">
    <source>
        <dbReference type="SAM" id="MobiDB-lite"/>
    </source>
</evidence>
<feature type="compositionally biased region" description="Polar residues" evidence="5">
    <location>
        <begin position="11"/>
        <end position="24"/>
    </location>
</feature>
<dbReference type="RefSeq" id="XP_024772610.1">
    <property type="nucleotide sequence ID" value="XM_024924109.1"/>
</dbReference>
<keyword evidence="7" id="KW-1185">Reference proteome</keyword>
<dbReference type="Proteomes" id="UP000241690">
    <property type="component" value="Unassembled WGS sequence"/>
</dbReference>
<dbReference type="Pfam" id="PF10300">
    <property type="entry name" value="Iml2-TPR_39"/>
    <property type="match status" value="1"/>
</dbReference>
<name>A0A2T4A7G6_TRIHA</name>
<gene>
    <name evidence="6" type="ORF">M431DRAFT_90100</name>
</gene>